<dbReference type="AlphaFoldDB" id="A0A3S4B7V6"/>
<organism evidence="1 2">
    <name type="scientific">Thermothielavioides terrestris</name>
    <dbReference type="NCBI Taxonomy" id="2587410"/>
    <lineage>
        <taxon>Eukaryota</taxon>
        <taxon>Fungi</taxon>
        <taxon>Dikarya</taxon>
        <taxon>Ascomycota</taxon>
        <taxon>Pezizomycotina</taxon>
        <taxon>Sordariomycetes</taxon>
        <taxon>Sordariomycetidae</taxon>
        <taxon>Sordariales</taxon>
        <taxon>Chaetomiaceae</taxon>
        <taxon>Thermothielavioides</taxon>
    </lineage>
</organism>
<reference evidence="1 2" key="1">
    <citation type="submission" date="2018-04" db="EMBL/GenBank/DDBJ databases">
        <authorList>
            <person name="Huttner S."/>
            <person name="Dainat J."/>
        </authorList>
    </citation>
    <scope>NUCLEOTIDE SEQUENCE [LARGE SCALE GENOMIC DNA]</scope>
</reference>
<accession>A0A3S4B7V6</accession>
<dbReference type="EMBL" id="OUUZ01000011">
    <property type="protein sequence ID" value="SPQ24104.1"/>
    <property type="molecule type" value="Genomic_DNA"/>
</dbReference>
<name>A0A3S4B7V6_9PEZI</name>
<sequence length="163" mass="17597">MSKASQQQQQHQSLLLLDNNTNSDLDSLGFDPLISTFDDIDFYDTADEPLEATRLEELSRTLQQSRVLLDGMLCHTSQLLVRIREALQQQLYSGGAAAPDQGPSPSSATALVLILVCLAQAVALFEQCDPAVLAGRSPGGAEPNAADLSLRIDYDAHGPLYAR</sequence>
<gene>
    <name evidence="1" type="ORF">TT172_LOCUS6523</name>
</gene>
<evidence type="ECO:0000313" key="1">
    <source>
        <dbReference type="EMBL" id="SPQ24104.1"/>
    </source>
</evidence>
<dbReference type="Proteomes" id="UP000289323">
    <property type="component" value="Unassembled WGS sequence"/>
</dbReference>
<proteinExistence type="predicted"/>
<evidence type="ECO:0000313" key="2">
    <source>
        <dbReference type="Proteomes" id="UP000289323"/>
    </source>
</evidence>
<protein>
    <submittedName>
        <fullName evidence="1">E6a2e47f-130a-4163-be4d-1102e987562e</fullName>
    </submittedName>
</protein>